<dbReference type="InterPro" id="IPR008963">
    <property type="entry name" value="Purple_acid_Pase-like_N"/>
</dbReference>
<organism evidence="2">
    <name type="scientific">Brassica campestris</name>
    <name type="common">Field mustard</name>
    <dbReference type="NCBI Taxonomy" id="3711"/>
    <lineage>
        <taxon>Eukaryota</taxon>
        <taxon>Viridiplantae</taxon>
        <taxon>Streptophyta</taxon>
        <taxon>Embryophyta</taxon>
        <taxon>Tracheophyta</taxon>
        <taxon>Spermatophyta</taxon>
        <taxon>Magnoliopsida</taxon>
        <taxon>eudicotyledons</taxon>
        <taxon>Gunneridae</taxon>
        <taxon>Pentapetalae</taxon>
        <taxon>rosids</taxon>
        <taxon>malvids</taxon>
        <taxon>Brassicales</taxon>
        <taxon>Brassicaceae</taxon>
        <taxon>Brassiceae</taxon>
        <taxon>Brassica</taxon>
    </lineage>
</organism>
<reference evidence="2" key="1">
    <citation type="submission" date="2018-11" db="EMBL/GenBank/DDBJ databases">
        <authorList>
            <consortium name="Genoscope - CEA"/>
            <person name="William W."/>
        </authorList>
    </citation>
    <scope>NUCLEOTIDE SEQUENCE</scope>
</reference>
<dbReference type="Gene3D" id="2.60.40.380">
    <property type="entry name" value="Purple acid phosphatase-like, N-terminal"/>
    <property type="match status" value="1"/>
</dbReference>
<dbReference type="SUPFAM" id="SSF56300">
    <property type="entry name" value="Metallo-dependent phosphatases"/>
    <property type="match status" value="1"/>
</dbReference>
<dbReference type="PANTHER" id="PTHR22953:SF136">
    <property type="entry name" value="PURPLE ACID PHOSPHATASE"/>
    <property type="match status" value="1"/>
</dbReference>
<accession>A0A3P6CB26</accession>
<evidence type="ECO:0008006" key="3">
    <source>
        <dbReference type="Google" id="ProtNLM"/>
    </source>
</evidence>
<name>A0A3P6CB26_BRACM</name>
<dbReference type="GO" id="GO:0046872">
    <property type="term" value="F:metal ion binding"/>
    <property type="evidence" value="ECO:0007669"/>
    <property type="project" value="InterPro"/>
</dbReference>
<evidence type="ECO:0000256" key="1">
    <source>
        <dbReference type="ARBA" id="ARBA00022729"/>
    </source>
</evidence>
<proteinExistence type="predicted"/>
<dbReference type="Gene3D" id="3.60.21.10">
    <property type="match status" value="1"/>
</dbReference>
<gene>
    <name evidence="2" type="ORF">BRAA08T34163Z</name>
</gene>
<protein>
    <recommendedName>
        <fullName evidence="3">Purple acid phosphatase N-terminal domain-containing protein</fullName>
    </recommendedName>
</protein>
<sequence>MTILLDFFITPPLKNLEYDTKYMYEVGTDKSVRQFSFTTPPKVGPDVPYTFGIIGDLGQTYASNETLYHYMSNPKGQTILFPGDLAQDNHPNHDQRKWDTWEDSWSLALLTSPLSMLLGITRLISFQT</sequence>
<evidence type="ECO:0000313" key="2">
    <source>
        <dbReference type="EMBL" id="VDD05652.1"/>
    </source>
</evidence>
<dbReference type="SUPFAM" id="SSF49363">
    <property type="entry name" value="Purple acid phosphatase, N-terminal domain"/>
    <property type="match status" value="1"/>
</dbReference>
<dbReference type="EMBL" id="LR031575">
    <property type="protein sequence ID" value="VDD05652.1"/>
    <property type="molecule type" value="Genomic_DNA"/>
</dbReference>
<keyword evidence="1" id="KW-0732">Signal</keyword>
<dbReference type="PANTHER" id="PTHR22953">
    <property type="entry name" value="ACID PHOSPHATASE RELATED"/>
    <property type="match status" value="1"/>
</dbReference>
<dbReference type="GO" id="GO:0003993">
    <property type="term" value="F:acid phosphatase activity"/>
    <property type="evidence" value="ECO:0007669"/>
    <property type="project" value="InterPro"/>
</dbReference>
<dbReference type="InterPro" id="IPR029052">
    <property type="entry name" value="Metallo-depent_PP-like"/>
</dbReference>
<dbReference type="AlphaFoldDB" id="A0A3P6CB26"/>
<dbReference type="InterPro" id="IPR039331">
    <property type="entry name" value="PAPs-like"/>
</dbReference>